<evidence type="ECO:0000313" key="1">
    <source>
        <dbReference type="EMBL" id="AUX31489.1"/>
    </source>
</evidence>
<proteinExistence type="predicted"/>
<organism evidence="1 2">
    <name type="scientific">Sorangium cellulosum</name>
    <name type="common">Polyangium cellulosum</name>
    <dbReference type="NCBI Taxonomy" id="56"/>
    <lineage>
        <taxon>Bacteria</taxon>
        <taxon>Pseudomonadati</taxon>
        <taxon>Myxococcota</taxon>
        <taxon>Polyangia</taxon>
        <taxon>Polyangiales</taxon>
        <taxon>Polyangiaceae</taxon>
        <taxon>Sorangium</taxon>
    </lineage>
</organism>
<accession>A0A4P2QN25</accession>
<dbReference type="EMBL" id="CP012672">
    <property type="protein sequence ID" value="AUX31489.1"/>
    <property type="molecule type" value="Genomic_DNA"/>
</dbReference>
<reference evidence="1 2" key="1">
    <citation type="submission" date="2015-09" db="EMBL/GenBank/DDBJ databases">
        <title>Sorangium comparison.</title>
        <authorList>
            <person name="Zaburannyi N."/>
            <person name="Bunk B."/>
            <person name="Overmann J."/>
            <person name="Mueller R."/>
        </authorList>
    </citation>
    <scope>NUCLEOTIDE SEQUENCE [LARGE SCALE GENOMIC DNA]</scope>
    <source>
        <strain evidence="1 2">So ce836</strain>
    </source>
</reference>
<dbReference type="Proteomes" id="UP000295497">
    <property type="component" value="Chromosome"/>
</dbReference>
<dbReference type="RefSeq" id="WP_129575275.1">
    <property type="nucleotide sequence ID" value="NZ_CP012672.1"/>
</dbReference>
<name>A0A4P2QN25_SORCE</name>
<evidence type="ECO:0000313" key="2">
    <source>
        <dbReference type="Proteomes" id="UP000295497"/>
    </source>
</evidence>
<gene>
    <name evidence="1" type="ORF">SOCE836_036200</name>
</gene>
<protein>
    <submittedName>
        <fullName evidence="1">Uncharacterized protein</fullName>
    </submittedName>
</protein>
<dbReference type="AlphaFoldDB" id="A0A4P2QN25"/>
<sequence length="866" mass="88930">MEDGFFGRSQSAAFDAIRAWHGGGSAGACVVYGPAGAGKGAVLDRFFGSLDGSGAQRVLVRGGRAAGAPFEQEVLARLADGLWPDDAPHAEDRQGLCELLANEIANRDAEDGEPALLLGLVGPDACADWPEERERSVLGELGPSVRVLVSVSAPREAAERWAERLALDVSTIAWVPVSGFRLVEVDAPLRDRLAWAAIDGPGPAAAVEATMGALRERGATRLEALLSILARAFAPLDLGDAAALLGEEEAELAAALDARRAVLDPVIAWEERWSALRFRHEALRAAWVAASEDGAALCERRFVEAARALLGARARASGRPPEGGAAGYVRRYAGDHLRTSGAPPADLLALCDPRWAWPSSLGDLAARRAELRRLRRSVAAPLTAAGAPPTAAGAGEGLAEPVPRLVRVALAQGALGTLHRAGDPRDARPGDVARGDAERALAVALLALSARASGRPGEEIAARARELVRRRGAAWRGEPWGDAQALLAAARASSGDDAASFARWAVSATLRDEQGPSLPVWLAAARFLPPSEAEALVAEAVERARSDARPGHALAQLAAAPPLDPGQARSLFRAAMDLPPGARANALAPLVRALPEEERSRGVAALFDALLAGAGADGEPIDAPSCTEALAPFLGLPEVSKLLDDPMTGMGAPLAVRLAELGETARALDVIEQLCGAGVHGAGPLLRAAAARGGRPLVHAAREAVASLQPAWAAAALVADHAAQAIDALGLDASVEIAERGGSSGQARIAALAALCCAAPAPSRPTLAARAVAAYRESGDTDGLETVLRCAAWMSPHDAAWLFAGSLGDAAGSVTLASTLSGWGGVEMLAPLVARIGGDGALAAVADALHGADAWLAWMESGDGSD</sequence>